<proteinExistence type="predicted"/>
<protein>
    <submittedName>
        <fullName evidence="2">Uncharacterized protein</fullName>
    </submittedName>
</protein>
<feature type="region of interest" description="Disordered" evidence="1">
    <location>
        <begin position="1"/>
        <end position="23"/>
    </location>
</feature>
<organism evidence="2">
    <name type="scientific">Anguilla anguilla</name>
    <name type="common">European freshwater eel</name>
    <name type="synonym">Muraena anguilla</name>
    <dbReference type="NCBI Taxonomy" id="7936"/>
    <lineage>
        <taxon>Eukaryota</taxon>
        <taxon>Metazoa</taxon>
        <taxon>Chordata</taxon>
        <taxon>Craniata</taxon>
        <taxon>Vertebrata</taxon>
        <taxon>Euteleostomi</taxon>
        <taxon>Actinopterygii</taxon>
        <taxon>Neopterygii</taxon>
        <taxon>Teleostei</taxon>
        <taxon>Anguilliformes</taxon>
        <taxon>Anguillidae</taxon>
        <taxon>Anguilla</taxon>
    </lineage>
</organism>
<sequence length="38" mass="4441">MLLKGPTENKPTPHHCLSPWRTSADATEEKQFPRFILY</sequence>
<dbReference type="AlphaFoldDB" id="A0A0E9T297"/>
<name>A0A0E9T297_ANGAN</name>
<dbReference type="EMBL" id="GBXM01060888">
    <property type="protein sequence ID" value="JAH47689.1"/>
    <property type="molecule type" value="Transcribed_RNA"/>
</dbReference>
<accession>A0A0E9T297</accession>
<reference evidence="2" key="1">
    <citation type="submission" date="2014-11" db="EMBL/GenBank/DDBJ databases">
        <authorList>
            <person name="Amaro Gonzalez C."/>
        </authorList>
    </citation>
    <scope>NUCLEOTIDE SEQUENCE</scope>
</reference>
<reference evidence="2" key="2">
    <citation type="journal article" date="2015" name="Fish Shellfish Immunol.">
        <title>Early steps in the European eel (Anguilla anguilla)-Vibrio vulnificus interaction in the gills: Role of the RtxA13 toxin.</title>
        <authorList>
            <person name="Callol A."/>
            <person name="Pajuelo D."/>
            <person name="Ebbesson L."/>
            <person name="Teles M."/>
            <person name="MacKenzie S."/>
            <person name="Amaro C."/>
        </authorList>
    </citation>
    <scope>NUCLEOTIDE SEQUENCE</scope>
</reference>
<evidence type="ECO:0000256" key="1">
    <source>
        <dbReference type="SAM" id="MobiDB-lite"/>
    </source>
</evidence>
<evidence type="ECO:0000313" key="2">
    <source>
        <dbReference type="EMBL" id="JAH47689.1"/>
    </source>
</evidence>